<evidence type="ECO:0000313" key="1">
    <source>
        <dbReference type="EMBL" id="AGP41265.1"/>
    </source>
</evidence>
<dbReference type="KEGG" id="scu:SCE1572_46315"/>
<sequence length="455" mass="51688">MPAIQGAAKQQVVDDLLLQFPPPVAEQETDAQAFLRTEHVRAVRDPTTVLILGGKGSGKTALFRYCQLDPFSKTTRHVAVHGPGVQQLGMDVLSDMVEAGLELDVVWRVYALSRLTYLPGEVPQRARDAASEIGRIARRETIFNPTSSLLREPGLGTEIDSAWQAVENELSARGEQVILFLDGLDTPFKGSLERRRAGLSQLFIAWRATFERLRHVQLKVFLRTDLWHELSFPEKSHVNARSVELKWEPHLLWQMLLKRALRSNRFARSCKERGIVPALTWQEVEKASEPELLPYLDALFEQRIWTKKTALSRNWITRRLKDARDILYPRDALWLIRSALWSEIDRLSNGRRTSTDAAISRESLAIALVPTSEQRVQAVREESPELVDVLEWLNGVSAKGQLDELRLYLTKRPNSNPAEDLERLQRTGVLSVTEGEYSVPDLYVPGLKMKRPGPK</sequence>
<dbReference type="AlphaFoldDB" id="S4YAD4"/>
<reference evidence="1 2" key="1">
    <citation type="journal article" date="2013" name="Sci. Rep.">
        <title>Extraordinary expansion of a Sorangium cellulosum genome from an alkaline milieu.</title>
        <authorList>
            <person name="Han K."/>
            <person name="Li Z.F."/>
            <person name="Peng R."/>
            <person name="Zhu L.P."/>
            <person name="Zhou T."/>
            <person name="Wang L.G."/>
            <person name="Li S.G."/>
            <person name="Zhang X.B."/>
            <person name="Hu W."/>
            <person name="Wu Z.H."/>
            <person name="Qin N."/>
            <person name="Li Y.Z."/>
        </authorList>
    </citation>
    <scope>NUCLEOTIDE SEQUENCE [LARGE SCALE GENOMIC DNA]</scope>
    <source>
        <strain evidence="1 2">So0157-2</strain>
    </source>
</reference>
<proteinExistence type="predicted"/>
<gene>
    <name evidence="1" type="ORF">SCE1572_46315</name>
</gene>
<dbReference type="HOGENOM" id="CLU_041406_0_0_7"/>
<dbReference type="NCBIfam" id="NF047389">
    <property type="entry name" value="ATPase_Sll1717"/>
    <property type="match status" value="1"/>
</dbReference>
<organism evidence="1 2">
    <name type="scientific">Sorangium cellulosum So0157-2</name>
    <dbReference type="NCBI Taxonomy" id="1254432"/>
    <lineage>
        <taxon>Bacteria</taxon>
        <taxon>Pseudomonadati</taxon>
        <taxon>Myxococcota</taxon>
        <taxon>Polyangia</taxon>
        <taxon>Polyangiales</taxon>
        <taxon>Polyangiaceae</taxon>
        <taxon>Sorangium</taxon>
    </lineage>
</organism>
<dbReference type="InterPro" id="IPR059206">
    <property type="entry name" value="Sll1717-like"/>
</dbReference>
<protein>
    <recommendedName>
        <fullName evidence="3">Orc1-like AAA ATPase domain-containing protein</fullName>
    </recommendedName>
</protein>
<dbReference type="eggNOG" id="COG1192">
    <property type="taxonomic scope" value="Bacteria"/>
</dbReference>
<name>S4YAD4_SORCE</name>
<evidence type="ECO:0008006" key="3">
    <source>
        <dbReference type="Google" id="ProtNLM"/>
    </source>
</evidence>
<dbReference type="EMBL" id="CP003969">
    <property type="protein sequence ID" value="AGP41265.1"/>
    <property type="molecule type" value="Genomic_DNA"/>
</dbReference>
<dbReference type="PATRIC" id="fig|1254432.3.peg.10465"/>
<dbReference type="STRING" id="1254432.SCE1572_46315"/>
<accession>S4YAD4</accession>
<evidence type="ECO:0000313" key="2">
    <source>
        <dbReference type="Proteomes" id="UP000014803"/>
    </source>
</evidence>
<dbReference type="Proteomes" id="UP000014803">
    <property type="component" value="Chromosome"/>
</dbReference>